<organism evidence="2 3">
    <name type="scientific">Actinospica acidithermotolerans</name>
    <dbReference type="NCBI Taxonomy" id="2828514"/>
    <lineage>
        <taxon>Bacteria</taxon>
        <taxon>Bacillati</taxon>
        <taxon>Actinomycetota</taxon>
        <taxon>Actinomycetes</taxon>
        <taxon>Catenulisporales</taxon>
        <taxon>Actinospicaceae</taxon>
        <taxon>Actinospica</taxon>
    </lineage>
</organism>
<gene>
    <name evidence="2" type="ORF">KDK95_16860</name>
</gene>
<name>A0A941EHZ5_9ACTN</name>
<sequence>MRRTSFVGALAAVAIGAVLAFAVNGTPQWINLQQAGLIVLLGGVADLIVRTVIADSPLLAKPAADVAAVVEPLGDPVLDAAGNPVSLPSTAPGEEWVAVEPLPQSPQVPQIPLDPPPSQATPQVVVAPSSNDRAVYERAIRAAEGGTQDIPESEVAVTTITGRPVRPHTRRGFRRRSR</sequence>
<dbReference type="EMBL" id="JAGSOH010000047">
    <property type="protein sequence ID" value="MBR7827989.1"/>
    <property type="molecule type" value="Genomic_DNA"/>
</dbReference>
<dbReference type="AlphaFoldDB" id="A0A941EHZ5"/>
<evidence type="ECO:0000313" key="3">
    <source>
        <dbReference type="Proteomes" id="UP000676325"/>
    </source>
</evidence>
<evidence type="ECO:0000256" key="1">
    <source>
        <dbReference type="SAM" id="MobiDB-lite"/>
    </source>
</evidence>
<reference evidence="2" key="1">
    <citation type="submission" date="2021-04" db="EMBL/GenBank/DDBJ databases">
        <title>Genome based classification of Actinospica acidithermotolerans sp. nov., an actinobacterium isolated from an Indonesian hot spring.</title>
        <authorList>
            <person name="Kusuma A.B."/>
            <person name="Putra K.E."/>
            <person name="Nafisah S."/>
            <person name="Loh J."/>
            <person name="Nouioui I."/>
            <person name="Goodfellow M."/>
        </authorList>
    </citation>
    <scope>NUCLEOTIDE SEQUENCE</scope>
    <source>
        <strain evidence="2">MGRD01-02</strain>
    </source>
</reference>
<accession>A0A941EHZ5</accession>
<evidence type="ECO:0000313" key="2">
    <source>
        <dbReference type="EMBL" id="MBR7827989.1"/>
    </source>
</evidence>
<feature type="region of interest" description="Disordered" evidence="1">
    <location>
        <begin position="101"/>
        <end position="128"/>
    </location>
</feature>
<keyword evidence="3" id="KW-1185">Reference proteome</keyword>
<dbReference type="Proteomes" id="UP000676325">
    <property type="component" value="Unassembled WGS sequence"/>
</dbReference>
<protein>
    <submittedName>
        <fullName evidence="2">Uncharacterized protein</fullName>
    </submittedName>
</protein>
<comment type="caution">
    <text evidence="2">The sequence shown here is derived from an EMBL/GenBank/DDBJ whole genome shotgun (WGS) entry which is preliminary data.</text>
</comment>
<proteinExistence type="predicted"/>
<dbReference type="RefSeq" id="WP_212519131.1">
    <property type="nucleotide sequence ID" value="NZ_JAGSOH010000047.1"/>
</dbReference>